<sequence>MRSQMQIRSAELDRLIPLDWDLFQSTEFKPCLHVVSPNCKLEAPSSDSGIRNSSSNSRVPTPFTSSPLILTSSTRPVGRPQPRAAIDSACGCLCHRAPPVLLLCCRRSSVSSPCALPRLIAIQLLLYKRSFKLGTGQDEPLLSATSAASPSVASAGVAAPLSAAPLIAVAAPPPAAAAASRSTATAAVSFLPRLLWLRLLGRFQVVEPTS</sequence>
<gene>
    <name evidence="2" type="ORF">CRG98_007842</name>
</gene>
<evidence type="ECO:0000313" key="3">
    <source>
        <dbReference type="Proteomes" id="UP000233551"/>
    </source>
</evidence>
<accession>A0A2I0KTB0</accession>
<comment type="caution">
    <text evidence="2">The sequence shown here is derived from an EMBL/GenBank/DDBJ whole genome shotgun (WGS) entry which is preliminary data.</text>
</comment>
<dbReference type="Proteomes" id="UP000233551">
    <property type="component" value="Unassembled WGS sequence"/>
</dbReference>
<organism evidence="2 3">
    <name type="scientific">Punica granatum</name>
    <name type="common">Pomegranate</name>
    <dbReference type="NCBI Taxonomy" id="22663"/>
    <lineage>
        <taxon>Eukaryota</taxon>
        <taxon>Viridiplantae</taxon>
        <taxon>Streptophyta</taxon>
        <taxon>Embryophyta</taxon>
        <taxon>Tracheophyta</taxon>
        <taxon>Spermatophyta</taxon>
        <taxon>Magnoliopsida</taxon>
        <taxon>eudicotyledons</taxon>
        <taxon>Gunneridae</taxon>
        <taxon>Pentapetalae</taxon>
        <taxon>rosids</taxon>
        <taxon>malvids</taxon>
        <taxon>Myrtales</taxon>
        <taxon>Lythraceae</taxon>
        <taxon>Punica</taxon>
    </lineage>
</organism>
<name>A0A2I0KTB0_PUNGR</name>
<keyword evidence="3" id="KW-1185">Reference proteome</keyword>
<dbReference type="EMBL" id="PGOL01000361">
    <property type="protein sequence ID" value="PKI71709.1"/>
    <property type="molecule type" value="Genomic_DNA"/>
</dbReference>
<feature type="region of interest" description="Disordered" evidence="1">
    <location>
        <begin position="43"/>
        <end position="81"/>
    </location>
</feature>
<evidence type="ECO:0000256" key="1">
    <source>
        <dbReference type="SAM" id="MobiDB-lite"/>
    </source>
</evidence>
<proteinExistence type="predicted"/>
<dbReference type="AlphaFoldDB" id="A0A2I0KTB0"/>
<protein>
    <submittedName>
        <fullName evidence="2">Uncharacterized protein</fullName>
    </submittedName>
</protein>
<reference evidence="2 3" key="1">
    <citation type="submission" date="2017-11" db="EMBL/GenBank/DDBJ databases">
        <title>De-novo sequencing of pomegranate (Punica granatum L.) genome.</title>
        <authorList>
            <person name="Akparov Z."/>
            <person name="Amiraslanov A."/>
            <person name="Hajiyeva S."/>
            <person name="Abbasov M."/>
            <person name="Kaur K."/>
            <person name="Hamwieh A."/>
            <person name="Solovyev V."/>
            <person name="Salamov A."/>
            <person name="Braich B."/>
            <person name="Kosarev P."/>
            <person name="Mahmoud A."/>
            <person name="Hajiyev E."/>
            <person name="Babayeva S."/>
            <person name="Izzatullayeva V."/>
            <person name="Mammadov A."/>
            <person name="Mammadov A."/>
            <person name="Sharifova S."/>
            <person name="Ojaghi J."/>
            <person name="Eynullazada K."/>
            <person name="Bayramov B."/>
            <person name="Abdulazimova A."/>
            <person name="Shahmuradov I."/>
        </authorList>
    </citation>
    <scope>NUCLEOTIDE SEQUENCE [LARGE SCALE GENOMIC DNA]</scope>
    <source>
        <strain evidence="3">cv. AG2017</strain>
        <tissue evidence="2">Leaf</tissue>
    </source>
</reference>
<feature type="compositionally biased region" description="Polar residues" evidence="1">
    <location>
        <begin position="62"/>
        <end position="75"/>
    </location>
</feature>
<feature type="compositionally biased region" description="Low complexity" evidence="1">
    <location>
        <begin position="45"/>
        <end position="58"/>
    </location>
</feature>
<evidence type="ECO:0000313" key="2">
    <source>
        <dbReference type="EMBL" id="PKI71709.1"/>
    </source>
</evidence>